<dbReference type="AlphaFoldDB" id="A0A8T0K821"/>
<dbReference type="EMBL" id="JABFOF010000006">
    <property type="protein sequence ID" value="KAG2395598.1"/>
    <property type="molecule type" value="Genomic_DNA"/>
</dbReference>
<comment type="caution">
    <text evidence="4">The sequence shown here is derived from an EMBL/GenBank/DDBJ whole genome shotgun (WGS) entry which is preliminary data.</text>
</comment>
<keyword evidence="2" id="KW-0238">DNA-binding</keyword>
<dbReference type="Gene3D" id="2.40.50.140">
    <property type="entry name" value="Nucleic acid-binding proteins"/>
    <property type="match status" value="1"/>
</dbReference>
<keyword evidence="3" id="KW-0539">Nucleus</keyword>
<evidence type="ECO:0000256" key="1">
    <source>
        <dbReference type="ARBA" id="ARBA00004123"/>
    </source>
</evidence>
<dbReference type="GO" id="GO:0000724">
    <property type="term" value="P:double-strand break repair via homologous recombination"/>
    <property type="evidence" value="ECO:0007669"/>
    <property type="project" value="TreeGrafter"/>
</dbReference>
<proteinExistence type="predicted"/>
<dbReference type="Proteomes" id="UP000743370">
    <property type="component" value="Unassembled WGS sequence"/>
</dbReference>
<dbReference type="SUPFAM" id="SSF50249">
    <property type="entry name" value="Nucleic acid-binding proteins"/>
    <property type="match status" value="1"/>
</dbReference>
<reference evidence="4 5" key="1">
    <citation type="submission" date="2020-05" db="EMBL/GenBank/DDBJ databases">
        <title>Vigna angularis (adzuki bean) Var. LongXiaoDou No. 4 denovo assembly.</title>
        <authorList>
            <person name="Xiang H."/>
        </authorList>
    </citation>
    <scope>NUCLEOTIDE SEQUENCE [LARGE SCALE GENOMIC DNA]</scope>
    <source>
        <tissue evidence="4">Leaf</tissue>
    </source>
</reference>
<evidence type="ECO:0000313" key="4">
    <source>
        <dbReference type="EMBL" id="KAG2395598.1"/>
    </source>
</evidence>
<gene>
    <name evidence="4" type="ORF">HKW66_Vig0070260</name>
</gene>
<evidence type="ECO:0000256" key="2">
    <source>
        <dbReference type="ARBA" id="ARBA00023125"/>
    </source>
</evidence>
<protein>
    <submittedName>
        <fullName evidence="4">Replication protein</fullName>
    </submittedName>
</protein>
<evidence type="ECO:0000313" key="5">
    <source>
        <dbReference type="Proteomes" id="UP000743370"/>
    </source>
</evidence>
<dbReference type="InterPro" id="IPR040260">
    <property type="entry name" value="RFA2-like"/>
</dbReference>
<dbReference type="InterPro" id="IPR012340">
    <property type="entry name" value="NA-bd_OB-fold"/>
</dbReference>
<dbReference type="GO" id="GO:0006260">
    <property type="term" value="P:DNA replication"/>
    <property type="evidence" value="ECO:0007669"/>
    <property type="project" value="TreeGrafter"/>
</dbReference>
<comment type="subcellular location">
    <subcellularLocation>
        <location evidence="1">Nucleus</location>
    </subcellularLocation>
</comment>
<dbReference type="GO" id="GO:0035861">
    <property type="term" value="C:site of double-strand break"/>
    <property type="evidence" value="ECO:0007669"/>
    <property type="project" value="TreeGrafter"/>
</dbReference>
<sequence length="152" mass="17184">MPPSCLPKRNNNKHKSMPLLLSLPGFDCVGNHHYVRIDTNRDAQSLLPLTVKQIYDALQTNDDKANLIVDGVDVNNVRRVCNKAERVTDVTFVLDDGTGRLNVINGFMKLLIQMKQRLSLVMAKPFAGIQFPTIPVDNKAHCKILYLEYTYT</sequence>
<dbReference type="GO" id="GO:0000781">
    <property type="term" value="C:chromosome, telomeric region"/>
    <property type="evidence" value="ECO:0007669"/>
    <property type="project" value="TreeGrafter"/>
</dbReference>
<accession>A0A8T0K821</accession>
<dbReference type="GO" id="GO:0006289">
    <property type="term" value="P:nucleotide-excision repair"/>
    <property type="evidence" value="ECO:0007669"/>
    <property type="project" value="TreeGrafter"/>
</dbReference>
<dbReference type="PANTHER" id="PTHR13989:SF16">
    <property type="entry name" value="REPLICATION PROTEIN A2"/>
    <property type="match status" value="1"/>
</dbReference>
<dbReference type="GO" id="GO:0005662">
    <property type="term" value="C:DNA replication factor A complex"/>
    <property type="evidence" value="ECO:0007669"/>
    <property type="project" value="TreeGrafter"/>
</dbReference>
<evidence type="ECO:0000256" key="3">
    <source>
        <dbReference type="ARBA" id="ARBA00023242"/>
    </source>
</evidence>
<dbReference type="GO" id="GO:0003697">
    <property type="term" value="F:single-stranded DNA binding"/>
    <property type="evidence" value="ECO:0007669"/>
    <property type="project" value="TreeGrafter"/>
</dbReference>
<dbReference type="PANTHER" id="PTHR13989">
    <property type="entry name" value="REPLICATION PROTEIN A-RELATED"/>
    <property type="match status" value="1"/>
</dbReference>
<organism evidence="4 5">
    <name type="scientific">Phaseolus angularis</name>
    <name type="common">Azuki bean</name>
    <name type="synonym">Vigna angularis</name>
    <dbReference type="NCBI Taxonomy" id="3914"/>
    <lineage>
        <taxon>Eukaryota</taxon>
        <taxon>Viridiplantae</taxon>
        <taxon>Streptophyta</taxon>
        <taxon>Embryophyta</taxon>
        <taxon>Tracheophyta</taxon>
        <taxon>Spermatophyta</taxon>
        <taxon>Magnoliopsida</taxon>
        <taxon>eudicotyledons</taxon>
        <taxon>Gunneridae</taxon>
        <taxon>Pentapetalae</taxon>
        <taxon>rosids</taxon>
        <taxon>fabids</taxon>
        <taxon>Fabales</taxon>
        <taxon>Fabaceae</taxon>
        <taxon>Papilionoideae</taxon>
        <taxon>50 kb inversion clade</taxon>
        <taxon>NPAAA clade</taxon>
        <taxon>indigoferoid/millettioid clade</taxon>
        <taxon>Phaseoleae</taxon>
        <taxon>Vigna</taxon>
    </lineage>
</organism>
<name>A0A8T0K821_PHAAN</name>